<dbReference type="SUPFAM" id="SSF55920">
    <property type="entry name" value="Creatinase/aminopeptidase"/>
    <property type="match status" value="1"/>
</dbReference>
<feature type="binding site" evidence="6">
    <location>
        <position position="201"/>
    </location>
    <ligand>
        <name>a divalent metal cation</name>
        <dbReference type="ChEBI" id="CHEBI:60240"/>
        <label>2</label>
        <note>catalytic</note>
    </ligand>
</feature>
<dbReference type="GO" id="GO:0006508">
    <property type="term" value="P:proteolysis"/>
    <property type="evidence" value="ECO:0007669"/>
    <property type="project" value="UniProtKB-KW"/>
</dbReference>
<dbReference type="InterPro" id="IPR002467">
    <property type="entry name" value="Pept_M24A_MAP1"/>
</dbReference>
<dbReference type="GO" id="GO:0004239">
    <property type="term" value="F:initiator methionyl aminopeptidase activity"/>
    <property type="evidence" value="ECO:0007669"/>
    <property type="project" value="UniProtKB-UniRule"/>
</dbReference>
<feature type="binding site" evidence="6">
    <location>
        <position position="232"/>
    </location>
    <ligand>
        <name>a divalent metal cation</name>
        <dbReference type="ChEBI" id="CHEBI:60240"/>
        <label>2</label>
        <note>catalytic</note>
    </ligand>
</feature>
<dbReference type="InterPro" id="IPR036005">
    <property type="entry name" value="Creatinase/aminopeptidase-like"/>
</dbReference>
<gene>
    <name evidence="6 9" type="primary">map</name>
    <name evidence="9" type="ORF">ENW96_10815</name>
</gene>
<sequence length="248" mass="26880">MIQLKSPQEIAKMAVANRIVAEILEEVKTRVRPGVETRELDELAEACCRRYKVKPAFKGYRGYKHALCIAVNEEVVHGIPGPRQLKPGDLVSLDFGVIHDGFYGDAAITVPVGEVTPQAQLLAKATEESLYAGIAEFKVGGRLGDISHAIQTTVEKYGFSVIRQFVGHGIGRSLHEDPQIPNFGSRGKGPVLKVGMTLAIEPMTSAGSWEVRILEDGWTAVTADGSLAAHFEHTVALTEKGVLILSRL</sequence>
<evidence type="ECO:0000256" key="5">
    <source>
        <dbReference type="ARBA" id="ARBA00022801"/>
    </source>
</evidence>
<keyword evidence="3 6" id="KW-0645">Protease</keyword>
<comment type="cofactor">
    <cofactor evidence="6">
        <name>Co(2+)</name>
        <dbReference type="ChEBI" id="CHEBI:48828"/>
    </cofactor>
    <cofactor evidence="6">
        <name>Zn(2+)</name>
        <dbReference type="ChEBI" id="CHEBI:29105"/>
    </cofactor>
    <cofactor evidence="6">
        <name>Mn(2+)</name>
        <dbReference type="ChEBI" id="CHEBI:29035"/>
    </cofactor>
    <cofactor evidence="6">
        <name>Fe(2+)</name>
        <dbReference type="ChEBI" id="CHEBI:29033"/>
    </cofactor>
    <text evidence="6">Binds 2 divalent metal cations per subunit. Has a high-affinity and a low affinity metal-binding site. The true nature of the physiological cofactor is under debate. The enzyme is active with cobalt, zinc, manganese or divalent iron ions. Most likely, methionine aminopeptidases function as mononuclear Fe(2+)-metalloproteases under physiological conditions, and the catalytically relevant metal-binding site has been assigned to the histidine-containing high-affinity site.</text>
</comment>
<dbReference type="Gene3D" id="3.90.230.10">
    <property type="entry name" value="Creatinase/methionine aminopeptidase superfamily"/>
    <property type="match status" value="1"/>
</dbReference>
<dbReference type="HAMAP" id="MF_01974">
    <property type="entry name" value="MetAP_1"/>
    <property type="match status" value="1"/>
</dbReference>
<protein>
    <recommendedName>
        <fullName evidence="6 7">Methionine aminopeptidase</fullName>
        <shortName evidence="6">MAP</shortName>
        <shortName evidence="6">MetAP</shortName>
        <ecNumber evidence="6 7">3.4.11.18</ecNumber>
    </recommendedName>
    <alternativeName>
        <fullName evidence="6">Peptidase M</fullName>
    </alternativeName>
</protein>
<dbReference type="EC" id="3.4.11.18" evidence="6 7"/>
<dbReference type="InterPro" id="IPR000994">
    <property type="entry name" value="Pept_M24"/>
</dbReference>
<dbReference type="PROSITE" id="PS00680">
    <property type="entry name" value="MAP_1"/>
    <property type="match status" value="1"/>
</dbReference>
<evidence type="ECO:0000256" key="2">
    <source>
        <dbReference type="ARBA" id="ARBA00022438"/>
    </source>
</evidence>
<dbReference type="PRINTS" id="PR00599">
    <property type="entry name" value="MAPEPTIDASE"/>
</dbReference>
<comment type="function">
    <text evidence="1 6">Removes the N-terminal methionine from nascent proteins. The N-terminal methionine is often cleaved when the second residue in the primary sequence is small and uncharged (Met-Ala-, Cys, Gly, Pro, Ser, Thr, or Val). Requires deformylation of the N(alpha)-formylated initiator methionine before it can be hydrolyzed.</text>
</comment>
<feature type="binding site" evidence="6">
    <location>
        <position position="94"/>
    </location>
    <ligand>
        <name>a divalent metal cation</name>
        <dbReference type="ChEBI" id="CHEBI:60240"/>
        <label>1</label>
    </ligand>
</feature>
<organism evidence="9">
    <name type="scientific">Desulfobacca acetoxidans</name>
    <dbReference type="NCBI Taxonomy" id="60893"/>
    <lineage>
        <taxon>Bacteria</taxon>
        <taxon>Pseudomonadati</taxon>
        <taxon>Thermodesulfobacteriota</taxon>
        <taxon>Desulfobaccia</taxon>
        <taxon>Desulfobaccales</taxon>
        <taxon>Desulfobaccaceae</taxon>
        <taxon>Desulfobacca</taxon>
    </lineage>
</organism>
<keyword evidence="2 6" id="KW-0031">Aminopeptidase</keyword>
<feature type="binding site" evidence="6">
    <location>
        <position position="77"/>
    </location>
    <ligand>
        <name>substrate</name>
    </ligand>
</feature>
<feature type="domain" description="Peptidase M24" evidence="8">
    <location>
        <begin position="12"/>
        <end position="239"/>
    </location>
</feature>
<dbReference type="GO" id="GO:0005829">
    <property type="term" value="C:cytosol"/>
    <property type="evidence" value="ECO:0007669"/>
    <property type="project" value="TreeGrafter"/>
</dbReference>
<dbReference type="NCBIfam" id="TIGR00500">
    <property type="entry name" value="met_pdase_I"/>
    <property type="match status" value="1"/>
</dbReference>
<evidence type="ECO:0000259" key="8">
    <source>
        <dbReference type="Pfam" id="PF00557"/>
    </source>
</evidence>
<dbReference type="GO" id="GO:0070006">
    <property type="term" value="F:metalloaminopeptidase activity"/>
    <property type="evidence" value="ECO:0007669"/>
    <property type="project" value="UniProtKB-UniRule"/>
</dbReference>
<comment type="caution">
    <text evidence="9">The sequence shown here is derived from an EMBL/GenBank/DDBJ whole genome shotgun (WGS) entry which is preliminary data.</text>
</comment>
<evidence type="ECO:0000256" key="6">
    <source>
        <dbReference type="HAMAP-Rule" id="MF_01974"/>
    </source>
</evidence>
<keyword evidence="4 6" id="KW-0479">Metal-binding</keyword>
<feature type="binding site" evidence="6">
    <location>
        <position position="105"/>
    </location>
    <ligand>
        <name>a divalent metal cation</name>
        <dbReference type="ChEBI" id="CHEBI:60240"/>
        <label>1</label>
    </ligand>
</feature>
<feature type="binding site" evidence="6">
    <location>
        <position position="232"/>
    </location>
    <ligand>
        <name>a divalent metal cation</name>
        <dbReference type="ChEBI" id="CHEBI:60240"/>
        <label>1</label>
    </ligand>
</feature>
<reference evidence="9" key="1">
    <citation type="journal article" date="2020" name="mSystems">
        <title>Genome- and Community-Level Interaction Insights into Carbon Utilization and Element Cycling Functions of Hydrothermarchaeota in Hydrothermal Sediment.</title>
        <authorList>
            <person name="Zhou Z."/>
            <person name="Liu Y."/>
            <person name="Xu W."/>
            <person name="Pan J."/>
            <person name="Luo Z.H."/>
            <person name="Li M."/>
        </authorList>
    </citation>
    <scope>NUCLEOTIDE SEQUENCE [LARGE SCALE GENOMIC DNA]</scope>
    <source>
        <strain evidence="9">SpSt-897</strain>
    </source>
</reference>
<dbReference type="PANTHER" id="PTHR43330:SF27">
    <property type="entry name" value="METHIONINE AMINOPEPTIDASE"/>
    <property type="match status" value="1"/>
</dbReference>
<keyword evidence="5 6" id="KW-0378">Hydrolase</keyword>
<feature type="binding site" evidence="6">
    <location>
        <position position="168"/>
    </location>
    <ligand>
        <name>a divalent metal cation</name>
        <dbReference type="ChEBI" id="CHEBI:60240"/>
        <label>2</label>
        <note>catalytic</note>
    </ligand>
</feature>
<evidence type="ECO:0000313" key="9">
    <source>
        <dbReference type="EMBL" id="HGF34860.1"/>
    </source>
</evidence>
<name>A0A7C3V8V5_9BACT</name>
<evidence type="ECO:0000256" key="1">
    <source>
        <dbReference type="ARBA" id="ARBA00002521"/>
    </source>
</evidence>
<evidence type="ECO:0000256" key="7">
    <source>
        <dbReference type="RuleBase" id="RU003653"/>
    </source>
</evidence>
<accession>A0A7C3V8V5</accession>
<feature type="binding site" evidence="6">
    <location>
        <position position="105"/>
    </location>
    <ligand>
        <name>a divalent metal cation</name>
        <dbReference type="ChEBI" id="CHEBI:60240"/>
        <label>2</label>
        <note>catalytic</note>
    </ligand>
</feature>
<dbReference type="GO" id="GO:0046872">
    <property type="term" value="F:metal ion binding"/>
    <property type="evidence" value="ECO:0007669"/>
    <property type="project" value="UniProtKB-UniRule"/>
</dbReference>
<evidence type="ECO:0000256" key="4">
    <source>
        <dbReference type="ARBA" id="ARBA00022723"/>
    </source>
</evidence>
<dbReference type="CDD" id="cd01086">
    <property type="entry name" value="MetAP1"/>
    <property type="match status" value="1"/>
</dbReference>
<dbReference type="Pfam" id="PF00557">
    <property type="entry name" value="Peptidase_M24"/>
    <property type="match status" value="1"/>
</dbReference>
<comment type="catalytic activity">
    <reaction evidence="6 7">
        <text>Release of N-terminal amino acids, preferentially methionine, from peptides and arylamides.</text>
        <dbReference type="EC" id="3.4.11.18"/>
    </reaction>
</comment>
<dbReference type="EMBL" id="DTMF01000264">
    <property type="protein sequence ID" value="HGF34860.1"/>
    <property type="molecule type" value="Genomic_DNA"/>
</dbReference>
<dbReference type="PANTHER" id="PTHR43330">
    <property type="entry name" value="METHIONINE AMINOPEPTIDASE"/>
    <property type="match status" value="1"/>
</dbReference>
<dbReference type="InterPro" id="IPR001714">
    <property type="entry name" value="Pept_M24_MAP"/>
</dbReference>
<proteinExistence type="inferred from homology"/>
<dbReference type="AlphaFoldDB" id="A0A7C3V8V5"/>
<comment type="similarity">
    <text evidence="6">Belongs to the peptidase M24A family. Methionine aminopeptidase type 1 subfamily.</text>
</comment>
<comment type="subunit">
    <text evidence="6">Monomer.</text>
</comment>
<feature type="binding site" evidence="6">
    <location>
        <position position="175"/>
    </location>
    <ligand>
        <name>substrate</name>
    </ligand>
</feature>
<evidence type="ECO:0000256" key="3">
    <source>
        <dbReference type="ARBA" id="ARBA00022670"/>
    </source>
</evidence>